<sequence length="154" mass="16957">MQLPNQSHIPTVISAPTSCYVKQGYKNGGCVSMGNFNQENVMPCTGDTNLPSVSCSYQLVYPMAHSTNLCSDRIIENPILCFRPVTTSGDLSGNILHAKLEVPFQAVCNHLHGISGSTNHSVNSKAGYYVLDKKHISWPQPHIRMLRCQNIPLM</sequence>
<comment type="caution">
    <text evidence="1">The sequence shown here is derived from an EMBL/GenBank/DDBJ whole genome shotgun (WGS) entry which is preliminary data.</text>
</comment>
<gene>
    <name evidence="1" type="ORF">HUJ06_020811</name>
</gene>
<organism evidence="1 2">
    <name type="scientific">Nelumbo nucifera</name>
    <name type="common">Sacred lotus</name>
    <dbReference type="NCBI Taxonomy" id="4432"/>
    <lineage>
        <taxon>Eukaryota</taxon>
        <taxon>Viridiplantae</taxon>
        <taxon>Streptophyta</taxon>
        <taxon>Embryophyta</taxon>
        <taxon>Tracheophyta</taxon>
        <taxon>Spermatophyta</taxon>
        <taxon>Magnoliopsida</taxon>
        <taxon>Proteales</taxon>
        <taxon>Nelumbonaceae</taxon>
        <taxon>Nelumbo</taxon>
    </lineage>
</organism>
<accession>A0A822XPC6</accession>
<protein>
    <submittedName>
        <fullName evidence="1">Uncharacterized protein</fullName>
    </submittedName>
</protein>
<dbReference type="EMBL" id="DUZY01000001">
    <property type="protein sequence ID" value="DAD19348.1"/>
    <property type="molecule type" value="Genomic_DNA"/>
</dbReference>
<name>A0A822XPC6_NELNU</name>
<dbReference type="Proteomes" id="UP000607653">
    <property type="component" value="Unassembled WGS sequence"/>
</dbReference>
<reference evidence="1 2" key="1">
    <citation type="journal article" date="2020" name="Mol. Biol. Evol.">
        <title>Distinct Expression and Methylation Patterns for Genes with Different Fates following a Single Whole-Genome Duplication in Flowering Plants.</title>
        <authorList>
            <person name="Shi T."/>
            <person name="Rahmani R.S."/>
            <person name="Gugger P.F."/>
            <person name="Wang M."/>
            <person name="Li H."/>
            <person name="Zhang Y."/>
            <person name="Li Z."/>
            <person name="Wang Q."/>
            <person name="Van de Peer Y."/>
            <person name="Marchal K."/>
            <person name="Chen J."/>
        </authorList>
    </citation>
    <scope>NUCLEOTIDE SEQUENCE [LARGE SCALE GENOMIC DNA]</scope>
    <source>
        <tissue evidence="1">Leaf</tissue>
    </source>
</reference>
<proteinExistence type="predicted"/>
<evidence type="ECO:0000313" key="1">
    <source>
        <dbReference type="EMBL" id="DAD19348.1"/>
    </source>
</evidence>
<keyword evidence="2" id="KW-1185">Reference proteome</keyword>
<evidence type="ECO:0000313" key="2">
    <source>
        <dbReference type="Proteomes" id="UP000607653"/>
    </source>
</evidence>
<dbReference type="AlphaFoldDB" id="A0A822XPC6"/>